<proteinExistence type="inferred from homology"/>
<evidence type="ECO:0000256" key="14">
    <source>
        <dbReference type="ARBA" id="ARBA00023177"/>
    </source>
</evidence>
<keyword evidence="17" id="KW-0175">Coiled coil</keyword>
<dbReference type="Pfam" id="PF08447">
    <property type="entry name" value="PAS_3"/>
    <property type="match status" value="1"/>
</dbReference>
<dbReference type="SMART" id="SM00091">
    <property type="entry name" value="PAS"/>
    <property type="match status" value="1"/>
</dbReference>
<evidence type="ECO:0000256" key="2">
    <source>
        <dbReference type="ARBA" id="ARBA00004141"/>
    </source>
</evidence>
<dbReference type="InterPro" id="IPR029020">
    <property type="entry name" value="Ammonium/urea_transptr"/>
</dbReference>
<dbReference type="InterPro" id="IPR000700">
    <property type="entry name" value="PAS-assoc_C"/>
</dbReference>
<dbReference type="PROSITE" id="PS01219">
    <property type="entry name" value="AMMONIUM_TRANSP"/>
    <property type="match status" value="1"/>
</dbReference>
<dbReference type="EC" id="2.7.13.3" evidence="5"/>
<evidence type="ECO:0000256" key="17">
    <source>
        <dbReference type="SAM" id="Coils"/>
    </source>
</evidence>
<feature type="domain" description="Histidine kinase" evidence="19">
    <location>
        <begin position="513"/>
        <end position="732"/>
    </location>
</feature>
<feature type="transmembrane region" description="Helical" evidence="18">
    <location>
        <begin position="214"/>
        <end position="234"/>
    </location>
</feature>
<evidence type="ECO:0000256" key="1">
    <source>
        <dbReference type="ARBA" id="ARBA00000085"/>
    </source>
</evidence>
<dbReference type="InterPro" id="IPR036097">
    <property type="entry name" value="HisK_dim/P_sf"/>
</dbReference>
<dbReference type="SUPFAM" id="SSF111352">
    <property type="entry name" value="Ammonium transporter"/>
    <property type="match status" value="1"/>
</dbReference>
<dbReference type="InterPro" id="IPR005467">
    <property type="entry name" value="His_kinase_dom"/>
</dbReference>
<dbReference type="SMART" id="SM00387">
    <property type="entry name" value="HATPase_c"/>
    <property type="match status" value="2"/>
</dbReference>
<dbReference type="InterPro" id="IPR000014">
    <property type="entry name" value="PAS"/>
</dbReference>
<dbReference type="FunFam" id="3.30.565.10:FF:000010">
    <property type="entry name" value="Sensor histidine kinase RcsC"/>
    <property type="match status" value="2"/>
</dbReference>
<feature type="domain" description="Response regulatory" evidence="20">
    <location>
        <begin position="803"/>
        <end position="920"/>
    </location>
</feature>
<evidence type="ECO:0000256" key="8">
    <source>
        <dbReference type="ARBA" id="ARBA00022679"/>
    </source>
</evidence>
<dbReference type="Gene3D" id="3.30.450.20">
    <property type="entry name" value="PAS domain"/>
    <property type="match status" value="1"/>
</dbReference>
<keyword evidence="9 18" id="KW-0812">Transmembrane</keyword>
<dbReference type="InterPro" id="IPR013655">
    <property type="entry name" value="PAS_fold_3"/>
</dbReference>
<dbReference type="InterPro" id="IPR004358">
    <property type="entry name" value="Sig_transdc_His_kin-like_C"/>
</dbReference>
<dbReference type="CDD" id="cd00082">
    <property type="entry name" value="HisKA"/>
    <property type="match status" value="2"/>
</dbReference>
<keyword evidence="14" id="KW-0924">Ammonia transport</keyword>
<dbReference type="PANTHER" id="PTHR43047:SF72">
    <property type="entry name" value="OSMOSENSING HISTIDINE PROTEIN KINASE SLN1"/>
    <property type="match status" value="1"/>
</dbReference>
<evidence type="ECO:0000256" key="10">
    <source>
        <dbReference type="ARBA" id="ARBA00022777"/>
    </source>
</evidence>
<dbReference type="InterPro" id="IPR001789">
    <property type="entry name" value="Sig_transdc_resp-reg_receiver"/>
</dbReference>
<dbReference type="Pfam" id="PF02518">
    <property type="entry name" value="HATPase_c"/>
    <property type="match status" value="2"/>
</dbReference>
<feature type="transmembrane region" description="Helical" evidence="18">
    <location>
        <begin position="47"/>
        <end position="67"/>
    </location>
</feature>
<evidence type="ECO:0000313" key="23">
    <source>
        <dbReference type="Proteomes" id="UP000050465"/>
    </source>
</evidence>
<dbReference type="SMART" id="SM00448">
    <property type="entry name" value="REC"/>
    <property type="match status" value="2"/>
</dbReference>
<name>A0A0P8DCL8_9CYAN</name>
<dbReference type="GO" id="GO:0005886">
    <property type="term" value="C:plasma membrane"/>
    <property type="evidence" value="ECO:0007669"/>
    <property type="project" value="TreeGrafter"/>
</dbReference>
<feature type="transmembrane region" description="Helical" evidence="18">
    <location>
        <begin position="303"/>
        <end position="321"/>
    </location>
</feature>
<evidence type="ECO:0000256" key="7">
    <source>
        <dbReference type="ARBA" id="ARBA00022553"/>
    </source>
</evidence>
<dbReference type="PATRIC" id="fig|1666911.3.peg.1181"/>
<keyword evidence="10" id="KW-0418">Kinase</keyword>
<dbReference type="Proteomes" id="UP000050465">
    <property type="component" value="Unassembled WGS sequence"/>
</dbReference>
<feature type="coiled-coil region" evidence="17">
    <location>
        <begin position="929"/>
        <end position="967"/>
    </location>
</feature>
<accession>A0A0P8DCL8</accession>
<evidence type="ECO:0000259" key="20">
    <source>
        <dbReference type="PROSITE" id="PS50110"/>
    </source>
</evidence>
<dbReference type="SUPFAM" id="SSF52172">
    <property type="entry name" value="CheY-like"/>
    <property type="match status" value="2"/>
</dbReference>
<dbReference type="NCBIfam" id="TIGR00229">
    <property type="entry name" value="sensory_box"/>
    <property type="match status" value="1"/>
</dbReference>
<evidence type="ECO:0000259" key="21">
    <source>
        <dbReference type="PROSITE" id="PS50113"/>
    </source>
</evidence>
<dbReference type="PROSITE" id="PS50110">
    <property type="entry name" value="RESPONSE_REGULATORY"/>
    <property type="match status" value="2"/>
</dbReference>
<evidence type="ECO:0000259" key="19">
    <source>
        <dbReference type="PROSITE" id="PS50109"/>
    </source>
</evidence>
<dbReference type="InterPro" id="IPR018047">
    <property type="entry name" value="Ammonium_transpt_CS"/>
</dbReference>
<keyword evidence="7 16" id="KW-0597">Phosphoprotein</keyword>
<sequence>MIDLNVIWVVGCAGLVLLMQPGFMCLESGLTRSKNSINVAIKNLVDLGVSLCFFWVFGFAIMFGPSLAGWLGTAGFFLPVEQDPELAAFFIFQAMFAGTSTTLVSGALAERLKFTGYVAITMLISGVIYPLFGHWAWNGINGSEATGWLGQLGFIDFAGSSVVHSIGGWVSLAALLVVGPRTGRFFVNEAEENAADTTAVKGRRRRLETRRIHGSNLPFSVLGVMLLWVGWLGFNGGSTFGLTEQIPAIIVHTILAGAAGMVAAGSFGYWRQRLMRPETLINGSLAGLVSITASCHAVNTPMAVLIGAMGGLMMLAATDLIERCGIDDGVDAVALHGVAGVWGTLALALFGDLDLIGTGLSRYQQLGVQLLGIGVAFVWGFGVTYIVLKNLNRILPLRVSIEEEEMGLNVVEHGAKTEVYDLFRVMDEQAQTQDFSLRVPEDPFTEAGKIARRYNDVMDSLEEHAQRLYTLNANLEQTVAERTQALVMANANLADANQELQRLDQLKDDFLANTSHELKTPLNGIIGLSEYLLEDLGDHISSSALTSLSMIARSGRRLYQLVSDILDFSQILHNELTLQMSRVDLWAIAEVVLTLCRPVASNKDLQLINTLSQDLPLAWADENRLQQILYNLVGNAIKFTEQGRIEISATVEDATFTIAVTDTGIGIAEDKFEHIFESFAQAEGSIAREYGGLGLGLAITQKLVALHDGGTIWVESQLGEGSCFRFTIPVYQADLAAEASVAEDPSPVPVFSQLELRPSSSRVEALSMAEIPARSPAETPAETLAETSTQTLAVQANALTRCKVLIVDDDPINLRVLDNYLGLCDYQVRQASSGAEALSLLAAGYHPDLVILDVMMPRMTGYEVTKTIRNKWARDELPIVLLTAKNQLEDEVIGLEAGANDYLTKPIIKEGLLARIGTQLALRYESKRRQQAQAERVQFAEELEIINIELLAAKESLAQQNRTLEQQVVERTAVLEESQRTLSNLLKNIPGMVYRCYNDPDWTMTFVSEGCFDLTGYTYEDFEAGIFTSCKQLVPPNEFDEIWQQVQVSLSRREPYRLLYEMRSKSGEPKWVSEQGRGVWDESGRLKYLEGFITDINDRILFEKQLKQSNRELSAAIKTLQETQSQLQEAKVKAEAANSAKSDFLANMSHELRSPLNSIIGFSQLLIREGDLPDYNRQRAQIIYRSAETLLSLINGILDIAKIEAGKITLNPVAFNLYRLLRDVVNLFTLSVQQKGVQLHLHVDPDVPHFAVADEGKLRQILTNLVANAVKFTHQGQIDLSVSAEATDTASTQWLKFVVQDTGCGIAPDELPQLFIPFEQTSAGRALRQGTGLGLSISQQYAQLMGGNITVSSTVGEGSRFEFKILTDVSCAVFAQNIDPNIAPATILTSESRFPIAVSGGAEPISWVVGIAPNSPEYRILVVDDLPDNQQLLTDLLRSVGFVTQQAANGQEAIEIWESWHPHFIWMDLLMPVMDGYEAMRQIRAKQKGRSPVTIISALTASILKEDKNKIIEIGFDDCVFKPFQVSVIWSTLAHHLNVEFIYEIQQDNSDFSDEGWLDEFAPSSQFATNLARATTPPNKASSLSAEAIANALRQMPADWLQELRQASTELKGRRVMQLIAQIPPEQDSLVHSLQDIAENYQFETITTIIDTINDTAGSL</sequence>
<feature type="modified residue" description="4-aspartylphosphate" evidence="16">
    <location>
        <position position="1468"/>
    </location>
</feature>
<keyword evidence="13 18" id="KW-0472">Membrane</keyword>
<dbReference type="SUPFAM" id="SSF55785">
    <property type="entry name" value="PYP-like sensor domain (PAS domain)"/>
    <property type="match status" value="1"/>
</dbReference>
<dbReference type="Gene3D" id="1.10.3430.10">
    <property type="entry name" value="Ammonium transporter AmtB like domains"/>
    <property type="match status" value="1"/>
</dbReference>
<dbReference type="CDD" id="cd17574">
    <property type="entry name" value="REC_OmpR"/>
    <property type="match status" value="1"/>
</dbReference>
<comment type="similarity">
    <text evidence="4">In the N-terminal section; belongs to the phytochrome family.</text>
</comment>
<dbReference type="Gene3D" id="3.40.50.2300">
    <property type="match status" value="2"/>
</dbReference>
<evidence type="ECO:0000256" key="13">
    <source>
        <dbReference type="ARBA" id="ARBA00023136"/>
    </source>
</evidence>
<feature type="transmembrane region" description="Helical" evidence="18">
    <location>
        <begin position="246"/>
        <end position="267"/>
    </location>
</feature>
<evidence type="ECO:0000313" key="22">
    <source>
        <dbReference type="EMBL" id="KPQ33864.1"/>
    </source>
</evidence>
<dbReference type="InterPro" id="IPR003661">
    <property type="entry name" value="HisK_dim/P_dom"/>
</dbReference>
<dbReference type="PRINTS" id="PR00344">
    <property type="entry name" value="BCTRLSENSOR"/>
</dbReference>
<dbReference type="PROSITE" id="PS50109">
    <property type="entry name" value="HIS_KIN"/>
    <property type="match status" value="2"/>
</dbReference>
<dbReference type="Pfam" id="PF00909">
    <property type="entry name" value="Ammonium_transp"/>
    <property type="match status" value="1"/>
</dbReference>
<feature type="transmembrane region" description="Helical" evidence="18">
    <location>
        <begin position="87"/>
        <end position="109"/>
    </location>
</feature>
<gene>
    <name evidence="22" type="primary">amt-4</name>
    <name evidence="22" type="ORF">HLUCCA11_17060</name>
</gene>
<dbReference type="GO" id="GO:0009927">
    <property type="term" value="F:histidine phosphotransfer kinase activity"/>
    <property type="evidence" value="ECO:0007669"/>
    <property type="project" value="TreeGrafter"/>
</dbReference>
<dbReference type="InterPro" id="IPR035965">
    <property type="entry name" value="PAS-like_dom_sf"/>
</dbReference>
<dbReference type="GO" id="GO:0008519">
    <property type="term" value="F:ammonium channel activity"/>
    <property type="evidence" value="ECO:0007669"/>
    <property type="project" value="InterPro"/>
</dbReference>
<protein>
    <recommendedName>
        <fullName evidence="15">Circadian input-output histidine kinase CikA</fullName>
        <ecNumber evidence="5">2.7.13.3</ecNumber>
    </recommendedName>
</protein>
<dbReference type="SUPFAM" id="SSF47384">
    <property type="entry name" value="Homodimeric domain of signal transducing histidine kinase"/>
    <property type="match status" value="2"/>
</dbReference>
<comment type="subcellular location">
    <subcellularLocation>
        <location evidence="2">Membrane</location>
        <topology evidence="2">Multi-pass membrane protein</topology>
    </subcellularLocation>
</comment>
<evidence type="ECO:0000256" key="15">
    <source>
        <dbReference type="ARBA" id="ARBA00074306"/>
    </source>
</evidence>
<dbReference type="InterPro" id="IPR003594">
    <property type="entry name" value="HATPase_dom"/>
</dbReference>
<evidence type="ECO:0000256" key="16">
    <source>
        <dbReference type="PROSITE-ProRule" id="PRU00169"/>
    </source>
</evidence>
<dbReference type="PANTHER" id="PTHR43047">
    <property type="entry name" value="TWO-COMPONENT HISTIDINE PROTEIN KINASE"/>
    <property type="match status" value="1"/>
</dbReference>
<dbReference type="InterPro" id="IPR011006">
    <property type="entry name" value="CheY-like_superfamily"/>
</dbReference>
<keyword evidence="6" id="KW-0813">Transport</keyword>
<keyword evidence="12" id="KW-0902">Two-component regulatory system</keyword>
<dbReference type="CDD" id="cd16922">
    <property type="entry name" value="HATPase_EvgS-ArcB-TorS-like"/>
    <property type="match status" value="2"/>
</dbReference>
<dbReference type="InterPro" id="IPR001905">
    <property type="entry name" value="Ammonium_transpt"/>
</dbReference>
<dbReference type="Pfam" id="PF00072">
    <property type="entry name" value="Response_reg"/>
    <property type="match status" value="2"/>
</dbReference>
<comment type="caution">
    <text evidence="22">The sequence shown here is derived from an EMBL/GenBank/DDBJ whole genome shotgun (WGS) entry which is preliminary data.</text>
</comment>
<comment type="similarity">
    <text evidence="3">Belongs to the ammonia transporter channel (TC 1.A.11.2) family.</text>
</comment>
<dbReference type="SUPFAM" id="SSF55874">
    <property type="entry name" value="ATPase domain of HSP90 chaperone/DNA topoisomerase II/histidine kinase"/>
    <property type="match status" value="2"/>
</dbReference>
<dbReference type="Gene3D" id="3.30.565.10">
    <property type="entry name" value="Histidine kinase-like ATPase, C-terminal domain"/>
    <property type="match status" value="2"/>
</dbReference>
<feature type="modified residue" description="4-aspartylphosphate" evidence="16">
    <location>
        <position position="853"/>
    </location>
</feature>
<evidence type="ECO:0000256" key="11">
    <source>
        <dbReference type="ARBA" id="ARBA00022989"/>
    </source>
</evidence>
<feature type="transmembrane region" description="Helical" evidence="18">
    <location>
        <begin position="333"/>
        <end position="350"/>
    </location>
</feature>
<dbReference type="InterPro" id="IPR036890">
    <property type="entry name" value="HATPase_C_sf"/>
</dbReference>
<feature type="domain" description="Histidine kinase" evidence="19">
    <location>
        <begin position="1147"/>
        <end position="1369"/>
    </location>
</feature>
<dbReference type="GO" id="GO:0000155">
    <property type="term" value="F:phosphorelay sensor kinase activity"/>
    <property type="evidence" value="ECO:0007669"/>
    <property type="project" value="InterPro"/>
</dbReference>
<feature type="domain" description="Response regulatory" evidence="20">
    <location>
        <begin position="1419"/>
        <end position="1537"/>
    </location>
</feature>
<evidence type="ECO:0000256" key="12">
    <source>
        <dbReference type="ARBA" id="ARBA00023012"/>
    </source>
</evidence>
<feature type="transmembrane region" description="Helical" evidence="18">
    <location>
        <begin position="370"/>
        <end position="388"/>
    </location>
</feature>
<dbReference type="InterPro" id="IPR024041">
    <property type="entry name" value="NH4_transpt_AmtB-like_dom"/>
</dbReference>
<evidence type="ECO:0000256" key="4">
    <source>
        <dbReference type="ARBA" id="ARBA00006402"/>
    </source>
</evidence>
<feature type="coiled-coil region" evidence="17">
    <location>
        <begin position="458"/>
        <end position="513"/>
    </location>
</feature>
<dbReference type="CDD" id="cd17546">
    <property type="entry name" value="REC_hyHK_CKI1_RcsC-like"/>
    <property type="match status" value="1"/>
</dbReference>
<reference evidence="22 23" key="1">
    <citation type="submission" date="2015-09" db="EMBL/GenBank/DDBJ databases">
        <title>Identification and resolution of microdiversity through metagenomic sequencing of parallel consortia.</title>
        <authorList>
            <person name="Nelson W.C."/>
            <person name="Romine M.F."/>
            <person name="Lindemann S.R."/>
        </authorList>
    </citation>
    <scope>NUCLEOTIDE SEQUENCE [LARGE SCALE GENOMIC DNA]</scope>
    <source>
        <strain evidence="22">Ana</strain>
    </source>
</reference>
<evidence type="ECO:0000256" key="6">
    <source>
        <dbReference type="ARBA" id="ARBA00022448"/>
    </source>
</evidence>
<evidence type="ECO:0000256" key="9">
    <source>
        <dbReference type="ARBA" id="ARBA00022692"/>
    </source>
</evidence>
<feature type="transmembrane region" description="Helical" evidence="18">
    <location>
        <begin position="6"/>
        <end position="26"/>
    </location>
</feature>
<dbReference type="SMART" id="SM00388">
    <property type="entry name" value="HisKA"/>
    <property type="match status" value="2"/>
</dbReference>
<dbReference type="CDD" id="cd00130">
    <property type="entry name" value="PAS"/>
    <property type="match status" value="1"/>
</dbReference>
<dbReference type="PROSITE" id="PS50113">
    <property type="entry name" value="PAC"/>
    <property type="match status" value="1"/>
</dbReference>
<comment type="catalytic activity">
    <reaction evidence="1">
        <text>ATP + protein L-histidine = ADP + protein N-phospho-L-histidine.</text>
        <dbReference type="EC" id="2.7.13.3"/>
    </reaction>
</comment>
<dbReference type="Gene3D" id="1.10.287.130">
    <property type="match status" value="2"/>
</dbReference>
<dbReference type="EMBL" id="LJZR01000026">
    <property type="protein sequence ID" value="KPQ33864.1"/>
    <property type="molecule type" value="Genomic_DNA"/>
</dbReference>
<evidence type="ECO:0000256" key="3">
    <source>
        <dbReference type="ARBA" id="ARBA00005887"/>
    </source>
</evidence>
<keyword evidence="11 18" id="KW-1133">Transmembrane helix</keyword>
<keyword evidence="8" id="KW-0808">Transferase</keyword>
<feature type="transmembrane region" description="Helical" evidence="18">
    <location>
        <begin position="116"/>
        <end position="137"/>
    </location>
</feature>
<feature type="domain" description="PAC" evidence="21">
    <location>
        <begin position="1052"/>
        <end position="1108"/>
    </location>
</feature>
<feature type="coiled-coil region" evidence="17">
    <location>
        <begin position="1103"/>
        <end position="1140"/>
    </location>
</feature>
<evidence type="ECO:0000256" key="5">
    <source>
        <dbReference type="ARBA" id="ARBA00012438"/>
    </source>
</evidence>
<dbReference type="STRING" id="1666911.HLUCCA11_17060"/>
<feature type="transmembrane region" description="Helical" evidence="18">
    <location>
        <begin position="157"/>
        <end position="178"/>
    </location>
</feature>
<dbReference type="NCBIfam" id="TIGR00836">
    <property type="entry name" value="amt"/>
    <property type="match status" value="1"/>
</dbReference>
<dbReference type="Pfam" id="PF00512">
    <property type="entry name" value="HisKA"/>
    <property type="match status" value="2"/>
</dbReference>
<organism evidence="22 23">
    <name type="scientific">Phormidesmis priestleyi Ana</name>
    <dbReference type="NCBI Taxonomy" id="1666911"/>
    <lineage>
        <taxon>Bacteria</taxon>
        <taxon>Bacillati</taxon>
        <taxon>Cyanobacteriota</taxon>
        <taxon>Cyanophyceae</taxon>
        <taxon>Leptolyngbyales</taxon>
        <taxon>Leptolyngbyaceae</taxon>
        <taxon>Phormidesmis</taxon>
    </lineage>
</organism>
<evidence type="ECO:0000256" key="18">
    <source>
        <dbReference type="SAM" id="Phobius"/>
    </source>
</evidence>